<feature type="domain" description="Glutaredoxin" evidence="2">
    <location>
        <begin position="124"/>
        <end position="188"/>
    </location>
</feature>
<protein>
    <submittedName>
        <fullName evidence="3">Monothiol glutaredoxin-S6</fullName>
    </submittedName>
</protein>
<comment type="caution">
    <text evidence="3">The sequence shown here is derived from an EMBL/GenBank/DDBJ whole genome shotgun (WGS) entry which is preliminary data.</text>
</comment>
<evidence type="ECO:0000259" key="2">
    <source>
        <dbReference type="Pfam" id="PF00462"/>
    </source>
</evidence>
<keyword evidence="1" id="KW-0812">Transmembrane</keyword>
<dbReference type="GO" id="GO:0034599">
    <property type="term" value="P:cellular response to oxidative stress"/>
    <property type="evidence" value="ECO:0007669"/>
    <property type="project" value="TreeGrafter"/>
</dbReference>
<keyword evidence="4" id="KW-1185">Reference proteome</keyword>
<name>A0A5N5QTX8_9AGAM</name>
<sequence>MSKVYGRESTDPFQAGSKGARGSGVLGLFRKKRVILFVLAVLGVVWIYATRVYSLRYDYVVSHTHDPEIAPTLRTKEHELEDLLQFFVATPNQPLPAGLDPSKELSRKSLLAAAAGRSAVVPPVVVFSKTYCPYSKRAKNLLASMQLKPAPFIVEVDLRSDADIVKALLMRLTGHGTFPNVIVKRKSIGGSDDLARLHEDGELVPLLAAAGVKTGVASG</sequence>
<dbReference type="GO" id="GO:0000324">
    <property type="term" value="C:fungal-type vacuole"/>
    <property type="evidence" value="ECO:0007669"/>
    <property type="project" value="TreeGrafter"/>
</dbReference>
<proteinExistence type="predicted"/>
<dbReference type="PANTHER" id="PTHR45694">
    <property type="entry name" value="GLUTAREDOXIN 2"/>
    <property type="match status" value="1"/>
</dbReference>
<dbReference type="InterPro" id="IPR002109">
    <property type="entry name" value="Glutaredoxin"/>
</dbReference>
<evidence type="ECO:0000313" key="4">
    <source>
        <dbReference type="Proteomes" id="UP000383932"/>
    </source>
</evidence>
<evidence type="ECO:0000256" key="1">
    <source>
        <dbReference type="SAM" id="Phobius"/>
    </source>
</evidence>
<dbReference type="PROSITE" id="PS51354">
    <property type="entry name" value="GLUTAREDOXIN_2"/>
    <property type="match status" value="1"/>
</dbReference>
<dbReference type="CDD" id="cd03419">
    <property type="entry name" value="GRX_GRXh_1_2_like"/>
    <property type="match status" value="1"/>
</dbReference>
<reference evidence="3 4" key="1">
    <citation type="journal article" date="2019" name="Fungal Biol. Biotechnol.">
        <title>Draft genome sequence of fastidious pathogen Ceratobasidium theobromae, which causes vascular-streak dieback in Theobroma cacao.</title>
        <authorList>
            <person name="Ali S.S."/>
            <person name="Asman A."/>
            <person name="Shao J."/>
            <person name="Firmansyah A.P."/>
            <person name="Susilo A.W."/>
            <person name="Rosmana A."/>
            <person name="McMahon P."/>
            <person name="Junaid M."/>
            <person name="Guest D."/>
            <person name="Kheng T.Y."/>
            <person name="Meinhardt L.W."/>
            <person name="Bailey B.A."/>
        </authorList>
    </citation>
    <scope>NUCLEOTIDE SEQUENCE [LARGE SCALE GENOMIC DNA]</scope>
    <source>
        <strain evidence="3 4">CT2</strain>
    </source>
</reference>
<dbReference type="Gene3D" id="3.40.30.10">
    <property type="entry name" value="Glutaredoxin"/>
    <property type="match status" value="1"/>
</dbReference>
<dbReference type="Proteomes" id="UP000383932">
    <property type="component" value="Unassembled WGS sequence"/>
</dbReference>
<dbReference type="InterPro" id="IPR014025">
    <property type="entry name" value="Glutaredoxin_subgr"/>
</dbReference>
<dbReference type="GO" id="GO:0005796">
    <property type="term" value="C:Golgi lumen"/>
    <property type="evidence" value="ECO:0007669"/>
    <property type="project" value="TreeGrafter"/>
</dbReference>
<keyword evidence="1" id="KW-0472">Membrane</keyword>
<accession>A0A5N5QTX8</accession>
<feature type="transmembrane region" description="Helical" evidence="1">
    <location>
        <begin position="34"/>
        <end position="53"/>
    </location>
</feature>
<dbReference type="GO" id="GO:0015038">
    <property type="term" value="F:glutathione disulfide oxidoreductase activity"/>
    <property type="evidence" value="ECO:0007669"/>
    <property type="project" value="TreeGrafter"/>
</dbReference>
<dbReference type="PANTHER" id="PTHR45694:SF5">
    <property type="entry name" value="GLUTAREDOXIN 2"/>
    <property type="match status" value="1"/>
</dbReference>
<dbReference type="EMBL" id="SSOP01000012">
    <property type="protein sequence ID" value="KAB5595134.1"/>
    <property type="molecule type" value="Genomic_DNA"/>
</dbReference>
<dbReference type="GO" id="GO:0005801">
    <property type="term" value="C:cis-Golgi network"/>
    <property type="evidence" value="ECO:0007669"/>
    <property type="project" value="TreeGrafter"/>
</dbReference>
<dbReference type="OrthoDB" id="423313at2759"/>
<dbReference type="PRINTS" id="PR00160">
    <property type="entry name" value="GLUTAREDOXIN"/>
</dbReference>
<dbReference type="SUPFAM" id="SSF52833">
    <property type="entry name" value="Thioredoxin-like"/>
    <property type="match status" value="1"/>
</dbReference>
<dbReference type="AlphaFoldDB" id="A0A5N5QTX8"/>
<evidence type="ECO:0000313" key="3">
    <source>
        <dbReference type="EMBL" id="KAB5595134.1"/>
    </source>
</evidence>
<organism evidence="3 4">
    <name type="scientific">Ceratobasidium theobromae</name>
    <dbReference type="NCBI Taxonomy" id="1582974"/>
    <lineage>
        <taxon>Eukaryota</taxon>
        <taxon>Fungi</taxon>
        <taxon>Dikarya</taxon>
        <taxon>Basidiomycota</taxon>
        <taxon>Agaricomycotina</taxon>
        <taxon>Agaricomycetes</taxon>
        <taxon>Cantharellales</taxon>
        <taxon>Ceratobasidiaceae</taxon>
        <taxon>Ceratobasidium</taxon>
    </lineage>
</organism>
<gene>
    <name evidence="3" type="ORF">CTheo_1422</name>
</gene>
<dbReference type="Pfam" id="PF00462">
    <property type="entry name" value="Glutaredoxin"/>
    <property type="match status" value="1"/>
</dbReference>
<keyword evidence="1" id="KW-1133">Transmembrane helix</keyword>
<dbReference type="InterPro" id="IPR036249">
    <property type="entry name" value="Thioredoxin-like_sf"/>
</dbReference>